<dbReference type="AlphaFoldDB" id="A0A345EBT5"/>
<dbReference type="KEGG" id="haq:DU484_07145"/>
<dbReference type="SUPFAM" id="SSF52540">
    <property type="entry name" value="P-loop containing nucleoside triphosphate hydrolases"/>
    <property type="match status" value="1"/>
</dbReference>
<name>A0A345EBT5_9EURY</name>
<dbReference type="SUPFAM" id="SSF46785">
    <property type="entry name" value="Winged helix' DNA-binding domain"/>
    <property type="match status" value="1"/>
</dbReference>
<dbReference type="Gene3D" id="1.10.8.60">
    <property type="match status" value="1"/>
</dbReference>
<evidence type="ECO:0000313" key="2">
    <source>
        <dbReference type="Proteomes" id="UP000252985"/>
    </source>
</evidence>
<evidence type="ECO:0008006" key="3">
    <source>
        <dbReference type="Google" id="ProtNLM"/>
    </source>
</evidence>
<dbReference type="Proteomes" id="UP000252985">
    <property type="component" value="Chromosome"/>
</dbReference>
<accession>A0A345EBT5</accession>
<gene>
    <name evidence="1" type="ORF">DU484_07145</name>
</gene>
<protein>
    <recommendedName>
        <fullName evidence="3">Cell division control protein 6</fullName>
    </recommendedName>
</protein>
<dbReference type="EMBL" id="CP031148">
    <property type="protein sequence ID" value="AXG09657.1"/>
    <property type="molecule type" value="Genomic_DNA"/>
</dbReference>
<dbReference type="InterPro" id="IPR036390">
    <property type="entry name" value="WH_DNA-bd_sf"/>
</dbReference>
<sequence>MNDTGELVEDHPADVRATLDLATTLDFATYSVQQLIAILEARAEHGIRDGVVRKRAIEQLAEAVDGDARLGIAALQAAVETDVEASRDVIYPQDVEPAVKNATRRLHRQTLDRLSDHQQLLYDTIVDAEEIEPGALYDRYATSVREAKSERTVRKYVTKMAHYGLVDVEGTSRDRRYTLDRGGYVDPSVA</sequence>
<evidence type="ECO:0000313" key="1">
    <source>
        <dbReference type="EMBL" id="AXG09657.1"/>
    </source>
</evidence>
<proteinExistence type="predicted"/>
<organism evidence="1 2">
    <name type="scientific">Haloplanus rubicundus</name>
    <dbReference type="NCBI Taxonomy" id="1547898"/>
    <lineage>
        <taxon>Archaea</taxon>
        <taxon>Methanobacteriati</taxon>
        <taxon>Methanobacteriota</taxon>
        <taxon>Stenosarchaea group</taxon>
        <taxon>Halobacteria</taxon>
        <taxon>Halobacteriales</taxon>
        <taxon>Haloferacaceae</taxon>
        <taxon>Haloplanus</taxon>
    </lineage>
</organism>
<reference evidence="1 2" key="1">
    <citation type="submission" date="2018-07" db="EMBL/GenBank/DDBJ databases">
        <title>Genome sequences of Haloplanus sp. CBA1112.</title>
        <authorList>
            <person name="Kim Y.B."/>
            <person name="Roh S.W."/>
        </authorList>
    </citation>
    <scope>NUCLEOTIDE SEQUENCE [LARGE SCALE GENOMIC DNA]</scope>
    <source>
        <strain evidence="1 2">CBA1112</strain>
    </source>
</reference>
<dbReference type="InterPro" id="IPR027417">
    <property type="entry name" value="P-loop_NTPase"/>
</dbReference>